<evidence type="ECO:0000256" key="4">
    <source>
        <dbReference type="SAM" id="MobiDB-lite"/>
    </source>
</evidence>
<protein>
    <recommendedName>
        <fullName evidence="5">Zn(2)-C6 fungal-type domain-containing protein</fullName>
    </recommendedName>
</protein>
<evidence type="ECO:0000256" key="1">
    <source>
        <dbReference type="ARBA" id="ARBA00004123"/>
    </source>
</evidence>
<comment type="subcellular location">
    <subcellularLocation>
        <location evidence="1">Nucleus</location>
    </subcellularLocation>
</comment>
<dbReference type="SUPFAM" id="SSF57701">
    <property type="entry name" value="Zn2/Cys6 DNA-binding domain"/>
    <property type="match status" value="1"/>
</dbReference>
<dbReference type="GO" id="GO:0003677">
    <property type="term" value="F:DNA binding"/>
    <property type="evidence" value="ECO:0007669"/>
    <property type="project" value="InterPro"/>
</dbReference>
<dbReference type="SMART" id="SM00066">
    <property type="entry name" value="GAL4"/>
    <property type="match status" value="1"/>
</dbReference>
<feature type="compositionally biased region" description="Polar residues" evidence="4">
    <location>
        <begin position="695"/>
        <end position="706"/>
    </location>
</feature>
<dbReference type="Pfam" id="PF00172">
    <property type="entry name" value="Zn_clus"/>
    <property type="match status" value="1"/>
</dbReference>
<dbReference type="PROSITE" id="PS00463">
    <property type="entry name" value="ZN2_CY6_FUNGAL_1"/>
    <property type="match status" value="1"/>
</dbReference>
<dbReference type="Gene3D" id="4.10.240.10">
    <property type="entry name" value="Zn(2)-C6 fungal-type DNA-binding domain"/>
    <property type="match status" value="1"/>
</dbReference>
<dbReference type="AlphaFoldDB" id="A0AAN6Y6P8"/>
<organism evidence="6 7">
    <name type="scientific">Rhypophila decipiens</name>
    <dbReference type="NCBI Taxonomy" id="261697"/>
    <lineage>
        <taxon>Eukaryota</taxon>
        <taxon>Fungi</taxon>
        <taxon>Dikarya</taxon>
        <taxon>Ascomycota</taxon>
        <taxon>Pezizomycotina</taxon>
        <taxon>Sordariomycetes</taxon>
        <taxon>Sordariomycetidae</taxon>
        <taxon>Sordariales</taxon>
        <taxon>Naviculisporaceae</taxon>
        <taxon>Rhypophila</taxon>
    </lineage>
</organism>
<evidence type="ECO:0000256" key="2">
    <source>
        <dbReference type="ARBA" id="ARBA00022723"/>
    </source>
</evidence>
<dbReference type="GO" id="GO:0000981">
    <property type="term" value="F:DNA-binding transcription factor activity, RNA polymerase II-specific"/>
    <property type="evidence" value="ECO:0007669"/>
    <property type="project" value="InterPro"/>
</dbReference>
<dbReference type="InterPro" id="IPR001138">
    <property type="entry name" value="Zn2Cys6_DnaBD"/>
</dbReference>
<dbReference type="GO" id="GO:0005634">
    <property type="term" value="C:nucleus"/>
    <property type="evidence" value="ECO:0007669"/>
    <property type="project" value="UniProtKB-SubCell"/>
</dbReference>
<feature type="region of interest" description="Disordered" evidence="4">
    <location>
        <begin position="691"/>
        <end position="718"/>
    </location>
</feature>
<proteinExistence type="predicted"/>
<keyword evidence="2" id="KW-0479">Metal-binding</keyword>
<dbReference type="GO" id="GO:0008270">
    <property type="term" value="F:zinc ion binding"/>
    <property type="evidence" value="ECO:0007669"/>
    <property type="project" value="InterPro"/>
</dbReference>
<dbReference type="PANTHER" id="PTHR31001:SF45">
    <property type="entry name" value="ZN(II)2CYS6 TRANSCRIPTION FACTOR (EUROFUNG)"/>
    <property type="match status" value="1"/>
</dbReference>
<dbReference type="InterPro" id="IPR036864">
    <property type="entry name" value="Zn2-C6_fun-type_DNA-bd_sf"/>
</dbReference>
<dbReference type="CDD" id="cd00067">
    <property type="entry name" value="GAL4"/>
    <property type="match status" value="1"/>
</dbReference>
<dbReference type="InterPro" id="IPR050613">
    <property type="entry name" value="Sec_Metabolite_Reg"/>
</dbReference>
<gene>
    <name evidence="6" type="ORF">QBC37DRAFT_422608</name>
</gene>
<evidence type="ECO:0000313" key="7">
    <source>
        <dbReference type="Proteomes" id="UP001301769"/>
    </source>
</evidence>
<reference evidence="6" key="2">
    <citation type="submission" date="2023-05" db="EMBL/GenBank/DDBJ databases">
        <authorList>
            <consortium name="Lawrence Berkeley National Laboratory"/>
            <person name="Steindorff A."/>
            <person name="Hensen N."/>
            <person name="Bonometti L."/>
            <person name="Westerberg I."/>
            <person name="Brannstrom I.O."/>
            <person name="Guillou S."/>
            <person name="Cros-Aarteil S."/>
            <person name="Calhoun S."/>
            <person name="Haridas S."/>
            <person name="Kuo A."/>
            <person name="Mondo S."/>
            <person name="Pangilinan J."/>
            <person name="Riley R."/>
            <person name="Labutti K."/>
            <person name="Andreopoulos B."/>
            <person name="Lipzen A."/>
            <person name="Chen C."/>
            <person name="Yanf M."/>
            <person name="Daum C."/>
            <person name="Ng V."/>
            <person name="Clum A."/>
            <person name="Ohm R."/>
            <person name="Martin F."/>
            <person name="Silar P."/>
            <person name="Natvig D."/>
            <person name="Lalanne C."/>
            <person name="Gautier V."/>
            <person name="Ament-Velasquez S.L."/>
            <person name="Kruys A."/>
            <person name="Hutchinson M.I."/>
            <person name="Powell A.J."/>
            <person name="Barry K."/>
            <person name="Miller A.N."/>
            <person name="Grigoriev I.V."/>
            <person name="Debuchy R."/>
            <person name="Gladieux P."/>
            <person name="Thoren M.H."/>
            <person name="Johannesson H."/>
        </authorList>
    </citation>
    <scope>NUCLEOTIDE SEQUENCE</scope>
    <source>
        <strain evidence="6">PSN293</strain>
    </source>
</reference>
<evidence type="ECO:0000313" key="6">
    <source>
        <dbReference type="EMBL" id="KAK4213664.1"/>
    </source>
</evidence>
<dbReference type="Proteomes" id="UP001301769">
    <property type="component" value="Unassembled WGS sequence"/>
</dbReference>
<accession>A0AAN6Y6P8</accession>
<feature type="compositionally biased region" description="Gly residues" evidence="4">
    <location>
        <begin position="708"/>
        <end position="717"/>
    </location>
</feature>
<dbReference type="PANTHER" id="PTHR31001">
    <property type="entry name" value="UNCHARACTERIZED TRANSCRIPTIONAL REGULATORY PROTEIN"/>
    <property type="match status" value="1"/>
</dbReference>
<reference evidence="6" key="1">
    <citation type="journal article" date="2023" name="Mol. Phylogenet. Evol.">
        <title>Genome-scale phylogeny and comparative genomics of the fungal order Sordariales.</title>
        <authorList>
            <person name="Hensen N."/>
            <person name="Bonometti L."/>
            <person name="Westerberg I."/>
            <person name="Brannstrom I.O."/>
            <person name="Guillou S."/>
            <person name="Cros-Aarteil S."/>
            <person name="Calhoun S."/>
            <person name="Haridas S."/>
            <person name="Kuo A."/>
            <person name="Mondo S."/>
            <person name="Pangilinan J."/>
            <person name="Riley R."/>
            <person name="LaButti K."/>
            <person name="Andreopoulos B."/>
            <person name="Lipzen A."/>
            <person name="Chen C."/>
            <person name="Yan M."/>
            <person name="Daum C."/>
            <person name="Ng V."/>
            <person name="Clum A."/>
            <person name="Steindorff A."/>
            <person name="Ohm R.A."/>
            <person name="Martin F."/>
            <person name="Silar P."/>
            <person name="Natvig D.O."/>
            <person name="Lalanne C."/>
            <person name="Gautier V."/>
            <person name="Ament-Velasquez S.L."/>
            <person name="Kruys A."/>
            <person name="Hutchinson M.I."/>
            <person name="Powell A.J."/>
            <person name="Barry K."/>
            <person name="Miller A.N."/>
            <person name="Grigoriev I.V."/>
            <person name="Debuchy R."/>
            <person name="Gladieux P."/>
            <person name="Hiltunen Thoren M."/>
            <person name="Johannesson H."/>
        </authorList>
    </citation>
    <scope>NUCLEOTIDE SEQUENCE</scope>
    <source>
        <strain evidence="6">PSN293</strain>
    </source>
</reference>
<dbReference type="SMART" id="SM00906">
    <property type="entry name" value="Fungal_trans"/>
    <property type="match status" value="1"/>
</dbReference>
<feature type="region of interest" description="Disordered" evidence="4">
    <location>
        <begin position="100"/>
        <end position="121"/>
    </location>
</feature>
<dbReference type="EMBL" id="MU858105">
    <property type="protein sequence ID" value="KAK4213664.1"/>
    <property type="molecule type" value="Genomic_DNA"/>
</dbReference>
<dbReference type="GO" id="GO:0006351">
    <property type="term" value="P:DNA-templated transcription"/>
    <property type="evidence" value="ECO:0007669"/>
    <property type="project" value="InterPro"/>
</dbReference>
<evidence type="ECO:0000259" key="5">
    <source>
        <dbReference type="PROSITE" id="PS50048"/>
    </source>
</evidence>
<dbReference type="PROSITE" id="PS50048">
    <property type="entry name" value="ZN2_CY6_FUNGAL_2"/>
    <property type="match status" value="1"/>
</dbReference>
<dbReference type="Pfam" id="PF04082">
    <property type="entry name" value="Fungal_trans"/>
    <property type="match status" value="1"/>
</dbReference>
<keyword evidence="3" id="KW-0539">Nucleus</keyword>
<sequence length="755" mass="83947">MSSPSEPDRGSSKAAAAAQSTTSTGRILACALCKQRRVKCTRSFPCENCVRAGVECVQPVVQQRRRRFAERALLDRIQAYERLLRRNNIPFEPLHGHPSVATSVASDNQEDDFDPYYGPGSKENEARDVWLSIKRVALEDEDDDDLDSDAKSSSCEPPETTLTLALQAHDHLLFGAPNSNIHLPSMHPAQVHIFKLWQVYLDNINPLLKITHVPTLQPRIIDAASHVEDMCPRLEALMFSIYCVAVHSMTDEDCFASFHISRDQLLSCYQLGCKQALLRCTPWRSNDRDCLTALYLYLLSISQQVDPRSLACMVAVAIRIAQRMGMPYEPASSISGCKALEFEMRRRLWWSLVLLDNQLCEMLHQERSTSLCPAWDCRVPLNVNDFELRADMKKPPAKNEKAATETLFVVVRSELADFLRRSASHLAIIGGGKPPPEMVNLARREGGELKVLEKMIESKYLVHCDPENALHYMTLWCTRGFFARARLVDHYLTYSSAPPDQLTETQRSQGYEYAIRMLECDTKIRTSPLMQGYVWYVEAFQCPIVAILHILHGLAKRPGEEHADKAWNAVCQNYEALMKGPKHHRSQSIFALKFSAVVLQAWDARQTLRRQRSRGPPEDMPRLVVDSRVKASQLKAAAAATGLSDWSGTVSFVDQHAPDLFSNFNMNMGGGGGGGGSLSVVFPSTLLPGGPGTPNCSTPSSATSARSGGPGFGGGGVSTPSTMGAHMFNVPVPGHDMIDANMAEQFWSEDPFKFM</sequence>
<dbReference type="CDD" id="cd12148">
    <property type="entry name" value="fungal_TF_MHR"/>
    <property type="match status" value="1"/>
</dbReference>
<dbReference type="InterPro" id="IPR007219">
    <property type="entry name" value="XnlR_reg_dom"/>
</dbReference>
<name>A0AAN6Y6P8_9PEZI</name>
<evidence type="ECO:0000256" key="3">
    <source>
        <dbReference type="ARBA" id="ARBA00023242"/>
    </source>
</evidence>
<comment type="caution">
    <text evidence="6">The sequence shown here is derived from an EMBL/GenBank/DDBJ whole genome shotgun (WGS) entry which is preliminary data.</text>
</comment>
<keyword evidence="7" id="KW-1185">Reference proteome</keyword>
<feature type="domain" description="Zn(2)-C6 fungal-type" evidence="5">
    <location>
        <begin position="29"/>
        <end position="58"/>
    </location>
</feature>